<sequence>MRKSKLARTLTPLLREPLSASSISRLEGELNLVYPAVVAAFATKHLELITLTNLKRSMVLMAFLEPYCVFSSRQNLAAALIRSCSTTWFNYQEKNCFACIEWKSLEDRETVLSDPLVRKQLKSFNAEVRASLLHERGNTEQDLTWEEDFGVYLESTEAKGIQHRFVTAHLVSDKYLGLHASKKKQCVII</sequence>
<protein>
    <submittedName>
        <fullName evidence="1">Uncharacterized protein</fullName>
    </submittedName>
</protein>
<keyword evidence="2" id="KW-1185">Reference proteome</keyword>
<accession>A0A9W9LEH6</accession>
<evidence type="ECO:0000313" key="2">
    <source>
        <dbReference type="Proteomes" id="UP001146351"/>
    </source>
</evidence>
<evidence type="ECO:0000313" key="1">
    <source>
        <dbReference type="EMBL" id="KAJ5151644.1"/>
    </source>
</evidence>
<reference evidence="1" key="1">
    <citation type="submission" date="2022-11" db="EMBL/GenBank/DDBJ databases">
        <authorList>
            <person name="Petersen C."/>
        </authorList>
    </citation>
    <scope>NUCLEOTIDE SEQUENCE</scope>
    <source>
        <strain evidence="1">IBT 21917</strain>
    </source>
</reference>
<name>A0A9W9LEH6_9EURO</name>
<dbReference type="AlphaFoldDB" id="A0A9W9LEH6"/>
<reference evidence="1" key="2">
    <citation type="journal article" date="2023" name="IMA Fungus">
        <title>Comparative genomic study of the Penicillium genus elucidates a diverse pangenome and 15 lateral gene transfer events.</title>
        <authorList>
            <person name="Petersen C."/>
            <person name="Sorensen T."/>
            <person name="Nielsen M.R."/>
            <person name="Sondergaard T.E."/>
            <person name="Sorensen J.L."/>
            <person name="Fitzpatrick D.A."/>
            <person name="Frisvad J.C."/>
            <person name="Nielsen K.L."/>
        </authorList>
    </citation>
    <scope>NUCLEOTIDE SEQUENCE</scope>
    <source>
        <strain evidence="1">IBT 21917</strain>
    </source>
</reference>
<proteinExistence type="predicted"/>
<gene>
    <name evidence="1" type="ORF">N7492_009939</name>
</gene>
<comment type="caution">
    <text evidence="1">The sequence shown here is derived from an EMBL/GenBank/DDBJ whole genome shotgun (WGS) entry which is preliminary data.</text>
</comment>
<dbReference type="EMBL" id="JAPQKO010000008">
    <property type="protein sequence ID" value="KAJ5151644.1"/>
    <property type="molecule type" value="Genomic_DNA"/>
</dbReference>
<organism evidence="1 2">
    <name type="scientific">Penicillium capsulatum</name>
    <dbReference type="NCBI Taxonomy" id="69766"/>
    <lineage>
        <taxon>Eukaryota</taxon>
        <taxon>Fungi</taxon>
        <taxon>Dikarya</taxon>
        <taxon>Ascomycota</taxon>
        <taxon>Pezizomycotina</taxon>
        <taxon>Eurotiomycetes</taxon>
        <taxon>Eurotiomycetidae</taxon>
        <taxon>Eurotiales</taxon>
        <taxon>Aspergillaceae</taxon>
        <taxon>Penicillium</taxon>
    </lineage>
</organism>
<dbReference type="OrthoDB" id="4317346at2759"/>
<dbReference type="Proteomes" id="UP001146351">
    <property type="component" value="Unassembled WGS sequence"/>
</dbReference>